<evidence type="ECO:0000313" key="1">
    <source>
        <dbReference type="EMBL" id="OLR90393.1"/>
    </source>
</evidence>
<dbReference type="STRING" id="1193682.BJP25_27465"/>
<keyword evidence="2" id="KW-1185">Reference proteome</keyword>
<dbReference type="Proteomes" id="UP000186040">
    <property type="component" value="Unassembled WGS sequence"/>
</dbReference>
<reference evidence="1 2" key="1">
    <citation type="submission" date="2016-10" db="EMBL/GenBank/DDBJ databases">
        <title>The Draft Genome Sequence of Actinokineospora bangkokensis 44EHWT reveals the biosynthetic pathway of antifungal compounds Thailandins with unusual extender unit butylmalonyl-CoA.</title>
        <authorList>
            <person name="Greule A."/>
            <person name="Intra B."/>
            <person name="Flemming S."/>
            <person name="Rommel M.G."/>
            <person name="Panbangred W."/>
            <person name="Bechthold A."/>
        </authorList>
    </citation>
    <scope>NUCLEOTIDE SEQUENCE [LARGE SCALE GENOMIC DNA]</scope>
    <source>
        <strain evidence="1 2">44EHW</strain>
    </source>
</reference>
<evidence type="ECO:0000313" key="2">
    <source>
        <dbReference type="Proteomes" id="UP000186040"/>
    </source>
</evidence>
<dbReference type="OrthoDB" id="3689934at2"/>
<gene>
    <name evidence="1" type="ORF">BJP25_27465</name>
</gene>
<protein>
    <submittedName>
        <fullName evidence="1">Uncharacterized protein</fullName>
    </submittedName>
</protein>
<accession>A0A1Q9LEG1</accession>
<organism evidence="1 2">
    <name type="scientific">Actinokineospora bangkokensis</name>
    <dbReference type="NCBI Taxonomy" id="1193682"/>
    <lineage>
        <taxon>Bacteria</taxon>
        <taxon>Bacillati</taxon>
        <taxon>Actinomycetota</taxon>
        <taxon>Actinomycetes</taxon>
        <taxon>Pseudonocardiales</taxon>
        <taxon>Pseudonocardiaceae</taxon>
        <taxon>Actinokineospora</taxon>
    </lineage>
</organism>
<dbReference type="EMBL" id="MKQR01000026">
    <property type="protein sequence ID" value="OLR90393.1"/>
    <property type="molecule type" value="Genomic_DNA"/>
</dbReference>
<name>A0A1Q9LEG1_9PSEU</name>
<sequence>MPQVPYITTWSGEESKRQRVVDRKAGPGIAFVDERPQDRDSRGLLWTRQKRAYGRGRPLFGQVHSPRQRHAMDKLLCQVCAHPADRDPDGGVLWMLRDHRNDWPDWPNGMAVTEPPICRNCVKVSAQRCPAMRKGHALIRAWAMPIAGVRGNLYRPTENGPVLIGPQVVWFGADLRWVLGMHLVREFTEADVLN</sequence>
<proteinExistence type="predicted"/>
<dbReference type="RefSeq" id="WP_075977067.1">
    <property type="nucleotide sequence ID" value="NZ_MKQR01000026.1"/>
</dbReference>
<dbReference type="AlphaFoldDB" id="A0A1Q9LEG1"/>
<comment type="caution">
    <text evidence="1">The sequence shown here is derived from an EMBL/GenBank/DDBJ whole genome shotgun (WGS) entry which is preliminary data.</text>
</comment>